<dbReference type="AlphaFoldDB" id="A0A532UVN4"/>
<evidence type="ECO:0000313" key="1">
    <source>
        <dbReference type="EMBL" id="TKJ38996.1"/>
    </source>
</evidence>
<evidence type="ECO:0000313" key="2">
    <source>
        <dbReference type="Proteomes" id="UP000317778"/>
    </source>
</evidence>
<name>A0A532UVN4_UNCT6</name>
<sequence length="63" mass="7321">MVEKDDWEEYELIIELIVTQGLIRRGTAYPMKCYASQGAHCAVPLLLLYPPTMITISWRTDYI</sequence>
<dbReference type="EMBL" id="NJBO01000025">
    <property type="protein sequence ID" value="TKJ38996.1"/>
    <property type="molecule type" value="Genomic_DNA"/>
</dbReference>
<accession>A0A532UVN4</accession>
<dbReference type="Proteomes" id="UP000317778">
    <property type="component" value="Unassembled WGS sequence"/>
</dbReference>
<comment type="caution">
    <text evidence="1">The sequence shown here is derived from an EMBL/GenBank/DDBJ whole genome shotgun (WGS) entry which is preliminary data.</text>
</comment>
<gene>
    <name evidence="1" type="ORF">CEE36_10480</name>
</gene>
<proteinExistence type="predicted"/>
<reference evidence="1 2" key="1">
    <citation type="submission" date="2017-06" db="EMBL/GenBank/DDBJ databases">
        <title>Novel microbial phyla capable of carbon fixation and sulfur reduction in deep-sea sediments.</title>
        <authorList>
            <person name="Huang J."/>
            <person name="Baker B."/>
            <person name="Wang Y."/>
        </authorList>
    </citation>
    <scope>NUCLEOTIDE SEQUENCE [LARGE SCALE GENOMIC DNA]</scope>
    <source>
        <strain evidence="1">B3_TA06</strain>
    </source>
</reference>
<protein>
    <submittedName>
        <fullName evidence="1">Uncharacterized protein</fullName>
    </submittedName>
</protein>
<organism evidence="1 2">
    <name type="scientific">candidate division TA06 bacterium B3_TA06</name>
    <dbReference type="NCBI Taxonomy" id="2012487"/>
    <lineage>
        <taxon>Bacteria</taxon>
        <taxon>Bacteria division TA06</taxon>
    </lineage>
</organism>